<evidence type="ECO:0000313" key="2">
    <source>
        <dbReference type="Proteomes" id="UP000669060"/>
    </source>
</evidence>
<protein>
    <submittedName>
        <fullName evidence="1">Uncharacterized protein</fullName>
    </submittedName>
</protein>
<sequence length="97" mass="10651">MNRISFDQIATVDLAGVTHILAVSRGGLSNEGTLIWESRRSSTFHGFSSAIDDALVSTLLVEVEELDDPQVIQDIQDALMNKDTLRGSDRYGFKSAH</sequence>
<comment type="caution">
    <text evidence="1">The sequence shown here is derived from an EMBL/GenBank/DDBJ whole genome shotgun (WGS) entry which is preliminary data.</text>
</comment>
<dbReference type="Proteomes" id="UP000669060">
    <property type="component" value="Unassembled WGS sequence"/>
</dbReference>
<organism evidence="1 2">
    <name type="scientific">Pseudomonas schmalbachii</name>
    <dbReference type="NCBI Taxonomy" id="2816993"/>
    <lineage>
        <taxon>Bacteria</taxon>
        <taxon>Pseudomonadati</taxon>
        <taxon>Pseudomonadota</taxon>
        <taxon>Gammaproteobacteria</taxon>
        <taxon>Pseudomonadales</taxon>
        <taxon>Pseudomonadaceae</taxon>
        <taxon>Pseudomonas</taxon>
    </lineage>
</organism>
<name>A0ABS3TJ35_9PSED</name>
<proteinExistence type="predicted"/>
<dbReference type="RefSeq" id="WP_208311502.1">
    <property type="nucleotide sequence ID" value="NZ_JAELYA010000001.1"/>
</dbReference>
<keyword evidence="2" id="KW-1185">Reference proteome</keyword>
<gene>
    <name evidence="1" type="ORF">JFY56_00330</name>
</gene>
<accession>A0ABS3TJ35</accession>
<reference evidence="1 2" key="1">
    <citation type="submission" date="2020-12" db="EMBL/GenBank/DDBJ databases">
        <title>Pseudomonas schmalbachii sp. nov. isolated from millipede gut.</title>
        <authorList>
            <person name="Shelomi M."/>
        </authorList>
    </citation>
    <scope>NUCLEOTIDE SEQUENCE [LARGE SCALE GENOMIC DNA]</scope>
    <source>
        <strain evidence="1 2">Milli4</strain>
    </source>
</reference>
<evidence type="ECO:0000313" key="1">
    <source>
        <dbReference type="EMBL" id="MBO3273669.1"/>
    </source>
</evidence>
<dbReference type="EMBL" id="JAELYA010000001">
    <property type="protein sequence ID" value="MBO3273669.1"/>
    <property type="molecule type" value="Genomic_DNA"/>
</dbReference>